<sequence length="160" mass="17522">MKNLCLYIVGLFILLTVVSCSKNKAKVICPPVPLTVPVQTVKFQVVDKTSGQDLFFSQNPPYALTDIKIVFRNSSNKLDSISPPLKEELPNGSHFVYAVSNPRTPDTCYIKIKSLKTDTMISTFATTTTACSTTSFLNKVQVDKNAPVAYASGNVIVIKK</sequence>
<comment type="caution">
    <text evidence="1">The sequence shown here is derived from an EMBL/GenBank/DDBJ whole genome shotgun (WGS) entry which is preliminary data.</text>
</comment>
<protein>
    <recommendedName>
        <fullName evidence="3">Lipoprotein</fullName>
    </recommendedName>
</protein>
<reference evidence="1 2" key="1">
    <citation type="submission" date="2020-08" db="EMBL/GenBank/DDBJ databases">
        <title>Genomic Encyclopedia of Type Strains, Phase IV (KMG-V): Genome sequencing to study the core and pangenomes of soil and plant-associated prokaryotes.</title>
        <authorList>
            <person name="Whitman W."/>
        </authorList>
    </citation>
    <scope>NUCLEOTIDE SEQUENCE [LARGE SCALE GENOMIC DNA]</scope>
    <source>
        <strain evidence="1 2">ANJLi2</strain>
    </source>
</reference>
<evidence type="ECO:0000313" key="1">
    <source>
        <dbReference type="EMBL" id="MBB6112260.1"/>
    </source>
</evidence>
<accession>A0ABR6PTF9</accession>
<gene>
    <name evidence="1" type="ORF">HDF23_005035</name>
</gene>
<dbReference type="PROSITE" id="PS51257">
    <property type="entry name" value="PROKAR_LIPOPROTEIN"/>
    <property type="match status" value="1"/>
</dbReference>
<organism evidence="1 2">
    <name type="scientific">Mucilaginibacter lappiensis</name>
    <dbReference type="NCBI Taxonomy" id="354630"/>
    <lineage>
        <taxon>Bacteria</taxon>
        <taxon>Pseudomonadati</taxon>
        <taxon>Bacteroidota</taxon>
        <taxon>Sphingobacteriia</taxon>
        <taxon>Sphingobacteriales</taxon>
        <taxon>Sphingobacteriaceae</taxon>
        <taxon>Mucilaginibacter</taxon>
    </lineage>
</organism>
<name>A0ABR6PTF9_9SPHI</name>
<dbReference type="RefSeq" id="WP_076377439.1">
    <property type="nucleotide sequence ID" value="NZ_FTMG01000017.1"/>
</dbReference>
<keyword evidence="2" id="KW-1185">Reference proteome</keyword>
<evidence type="ECO:0000313" key="2">
    <source>
        <dbReference type="Proteomes" id="UP000541583"/>
    </source>
</evidence>
<evidence type="ECO:0008006" key="3">
    <source>
        <dbReference type="Google" id="ProtNLM"/>
    </source>
</evidence>
<dbReference type="Proteomes" id="UP000541583">
    <property type="component" value="Unassembled WGS sequence"/>
</dbReference>
<proteinExistence type="predicted"/>
<dbReference type="EMBL" id="JACHCB010000017">
    <property type="protein sequence ID" value="MBB6112260.1"/>
    <property type="molecule type" value="Genomic_DNA"/>
</dbReference>